<gene>
    <name evidence="2" type="ORF">AG1IA_05821</name>
</gene>
<organism evidence="2 3">
    <name type="scientific">Thanatephorus cucumeris (strain AG1-IA)</name>
    <name type="common">Rice sheath blight fungus</name>
    <name type="synonym">Rhizoctonia solani</name>
    <dbReference type="NCBI Taxonomy" id="983506"/>
    <lineage>
        <taxon>Eukaryota</taxon>
        <taxon>Fungi</taxon>
        <taxon>Dikarya</taxon>
        <taxon>Basidiomycota</taxon>
        <taxon>Agaricomycotina</taxon>
        <taxon>Agaricomycetes</taxon>
        <taxon>Cantharellales</taxon>
        <taxon>Ceratobasidiaceae</taxon>
        <taxon>Rhizoctonia</taxon>
        <taxon>Rhizoctonia solani AG-1</taxon>
    </lineage>
</organism>
<dbReference type="AlphaFoldDB" id="L8WTN6"/>
<sequence length="170" mass="18594">MSVDLFYSPTCLCHALCSRDSNNKAESHGEDPCARTSERGRAKCSNPGLDSRFSRRTSLSLNSAGIGFISSPRLHTLRALLCRKCGDDYEYNQEAETKQWFAALYNECAESDSNSSSCCCLASTRHSSACNPHTNQWSTTSSASTMGTMVLSRAIFVNICYTLCEPTLAS</sequence>
<dbReference type="HOGENOM" id="CLU_1571701_0_0_1"/>
<name>L8WTN6_THACA</name>
<feature type="compositionally biased region" description="Basic and acidic residues" evidence="1">
    <location>
        <begin position="21"/>
        <end position="41"/>
    </location>
</feature>
<accession>L8WTN6</accession>
<evidence type="ECO:0000256" key="1">
    <source>
        <dbReference type="SAM" id="MobiDB-lite"/>
    </source>
</evidence>
<dbReference type="Proteomes" id="UP000011668">
    <property type="component" value="Unassembled WGS sequence"/>
</dbReference>
<protein>
    <submittedName>
        <fullName evidence="2">Uncharacterized protein</fullName>
    </submittedName>
</protein>
<reference evidence="2 3" key="1">
    <citation type="journal article" date="2013" name="Nat. Commun.">
        <title>The evolution and pathogenic mechanisms of the rice sheath blight pathogen.</title>
        <authorList>
            <person name="Zheng A."/>
            <person name="Lin R."/>
            <person name="Xu L."/>
            <person name="Qin P."/>
            <person name="Tang C."/>
            <person name="Ai P."/>
            <person name="Zhang D."/>
            <person name="Liu Y."/>
            <person name="Sun Z."/>
            <person name="Feng H."/>
            <person name="Wang Y."/>
            <person name="Chen Y."/>
            <person name="Liang X."/>
            <person name="Fu R."/>
            <person name="Li Q."/>
            <person name="Zhang J."/>
            <person name="Yu X."/>
            <person name="Xie Z."/>
            <person name="Ding L."/>
            <person name="Guan P."/>
            <person name="Tang J."/>
            <person name="Liang Y."/>
            <person name="Wang S."/>
            <person name="Deng Q."/>
            <person name="Li S."/>
            <person name="Zhu J."/>
            <person name="Wang L."/>
            <person name="Liu H."/>
            <person name="Li P."/>
        </authorList>
    </citation>
    <scope>NUCLEOTIDE SEQUENCE [LARGE SCALE GENOMIC DNA]</scope>
    <source>
        <strain evidence="3">AG-1 IA</strain>
    </source>
</reference>
<comment type="caution">
    <text evidence="2">The sequence shown here is derived from an EMBL/GenBank/DDBJ whole genome shotgun (WGS) entry which is preliminary data.</text>
</comment>
<evidence type="ECO:0000313" key="2">
    <source>
        <dbReference type="EMBL" id="ELU40142.1"/>
    </source>
</evidence>
<keyword evidence="3" id="KW-1185">Reference proteome</keyword>
<feature type="region of interest" description="Disordered" evidence="1">
    <location>
        <begin position="21"/>
        <end position="50"/>
    </location>
</feature>
<dbReference type="EMBL" id="AFRT01001507">
    <property type="protein sequence ID" value="ELU40142.1"/>
    <property type="molecule type" value="Genomic_DNA"/>
</dbReference>
<proteinExistence type="predicted"/>
<evidence type="ECO:0000313" key="3">
    <source>
        <dbReference type="Proteomes" id="UP000011668"/>
    </source>
</evidence>